<dbReference type="AlphaFoldDB" id="A0A2W5QTF4"/>
<dbReference type="SUPFAM" id="SSF52172">
    <property type="entry name" value="CheY-like"/>
    <property type="match status" value="1"/>
</dbReference>
<dbReference type="CDD" id="cd17557">
    <property type="entry name" value="REC_Rcp-like"/>
    <property type="match status" value="1"/>
</dbReference>
<dbReference type="PANTHER" id="PTHR44520">
    <property type="entry name" value="RESPONSE REGULATOR RCP1-RELATED"/>
    <property type="match status" value="1"/>
</dbReference>
<evidence type="ECO:0000313" key="4">
    <source>
        <dbReference type="Proteomes" id="UP000248887"/>
    </source>
</evidence>
<gene>
    <name evidence="3" type="ORF">DI549_18135</name>
</gene>
<dbReference type="EMBL" id="QFQD01000071">
    <property type="protein sequence ID" value="PZQ80124.1"/>
    <property type="molecule type" value="Genomic_DNA"/>
</dbReference>
<organism evidence="3 4">
    <name type="scientific">Ancylobacter novellus</name>
    <name type="common">Thiobacillus novellus</name>
    <dbReference type="NCBI Taxonomy" id="921"/>
    <lineage>
        <taxon>Bacteria</taxon>
        <taxon>Pseudomonadati</taxon>
        <taxon>Pseudomonadota</taxon>
        <taxon>Alphaproteobacteria</taxon>
        <taxon>Hyphomicrobiales</taxon>
        <taxon>Xanthobacteraceae</taxon>
        <taxon>Ancylobacter</taxon>
    </lineage>
</organism>
<proteinExistence type="predicted"/>
<sequence>MTAPVRSHREATLLLVEDDDIDAKAFERAMRKMKLLNPVRRARDGQEALEILQRNEVSSPFIILLDLNMPRMGGLEFLESVRRDPVLTGSVIFVLTTSKSDEDLTMAYKEHVAGYILKQGIEAGFLNVIDMIEHYWRVVELPVMERTDSK</sequence>
<comment type="caution">
    <text evidence="3">The sequence shown here is derived from an EMBL/GenBank/DDBJ whole genome shotgun (WGS) entry which is preliminary data.</text>
</comment>
<dbReference type="Gene3D" id="3.40.50.2300">
    <property type="match status" value="1"/>
</dbReference>
<dbReference type="InterPro" id="IPR052893">
    <property type="entry name" value="TCS_response_regulator"/>
</dbReference>
<dbReference type="Proteomes" id="UP000248887">
    <property type="component" value="Unassembled WGS sequence"/>
</dbReference>
<keyword evidence="1" id="KW-0597">Phosphoprotein</keyword>
<dbReference type="InterPro" id="IPR011006">
    <property type="entry name" value="CheY-like_superfamily"/>
</dbReference>
<feature type="modified residue" description="4-aspartylphosphate" evidence="1">
    <location>
        <position position="66"/>
    </location>
</feature>
<dbReference type="SMART" id="SM00448">
    <property type="entry name" value="REC"/>
    <property type="match status" value="1"/>
</dbReference>
<evidence type="ECO:0000259" key="2">
    <source>
        <dbReference type="PROSITE" id="PS50110"/>
    </source>
</evidence>
<dbReference type="PANTHER" id="PTHR44520:SF2">
    <property type="entry name" value="RESPONSE REGULATOR RCP1"/>
    <property type="match status" value="1"/>
</dbReference>
<accession>A0A2W5QTF4</accession>
<dbReference type="InterPro" id="IPR001789">
    <property type="entry name" value="Sig_transdc_resp-reg_receiver"/>
</dbReference>
<dbReference type="PROSITE" id="PS50110">
    <property type="entry name" value="RESPONSE_REGULATORY"/>
    <property type="match status" value="1"/>
</dbReference>
<reference evidence="3 4" key="1">
    <citation type="submission" date="2017-08" db="EMBL/GenBank/DDBJ databases">
        <title>Infants hospitalized years apart are colonized by the same room-sourced microbial strains.</title>
        <authorList>
            <person name="Brooks B."/>
            <person name="Olm M.R."/>
            <person name="Firek B.A."/>
            <person name="Baker R."/>
            <person name="Thomas B.C."/>
            <person name="Morowitz M.J."/>
            <person name="Banfield J.F."/>
        </authorList>
    </citation>
    <scope>NUCLEOTIDE SEQUENCE [LARGE SCALE GENOMIC DNA]</scope>
    <source>
        <strain evidence="3">S2_005_001_R2_27</strain>
    </source>
</reference>
<dbReference type="GO" id="GO:0000160">
    <property type="term" value="P:phosphorelay signal transduction system"/>
    <property type="evidence" value="ECO:0007669"/>
    <property type="project" value="InterPro"/>
</dbReference>
<evidence type="ECO:0000313" key="3">
    <source>
        <dbReference type="EMBL" id="PZQ80124.1"/>
    </source>
</evidence>
<name>A0A2W5QTF4_ANCNO</name>
<protein>
    <submittedName>
        <fullName evidence="3">Two-component system response regulator</fullName>
    </submittedName>
</protein>
<feature type="domain" description="Response regulatory" evidence="2">
    <location>
        <begin position="12"/>
        <end position="133"/>
    </location>
</feature>
<evidence type="ECO:0000256" key="1">
    <source>
        <dbReference type="PROSITE-ProRule" id="PRU00169"/>
    </source>
</evidence>
<dbReference type="Pfam" id="PF00072">
    <property type="entry name" value="Response_reg"/>
    <property type="match status" value="1"/>
</dbReference>